<name>A0ABU0K9W9_9BACL</name>
<organism evidence="16 17">
    <name type="scientific">Guptibacillus hwajinpoensis</name>
    <dbReference type="NCBI Taxonomy" id="208199"/>
    <lineage>
        <taxon>Bacteria</taxon>
        <taxon>Bacillati</taxon>
        <taxon>Bacillota</taxon>
        <taxon>Bacilli</taxon>
        <taxon>Bacillales</taxon>
        <taxon>Guptibacillaceae</taxon>
        <taxon>Guptibacillus</taxon>
    </lineage>
</organism>
<dbReference type="Gene3D" id="3.40.710.10">
    <property type="entry name" value="DD-peptidase/beta-lactamase superfamily"/>
    <property type="match status" value="1"/>
</dbReference>
<evidence type="ECO:0000256" key="1">
    <source>
        <dbReference type="ARBA" id="ARBA00003217"/>
    </source>
</evidence>
<keyword evidence="5 16" id="KW-0121">Carboxypeptidase</keyword>
<evidence type="ECO:0000256" key="2">
    <source>
        <dbReference type="ARBA" id="ARBA00004752"/>
    </source>
</evidence>
<dbReference type="GO" id="GO:0009002">
    <property type="term" value="F:serine-type D-Ala-D-Ala carboxypeptidase activity"/>
    <property type="evidence" value="ECO:0007669"/>
    <property type="project" value="UniProtKB-EC"/>
</dbReference>
<evidence type="ECO:0000256" key="3">
    <source>
        <dbReference type="ARBA" id="ARBA00007164"/>
    </source>
</evidence>
<evidence type="ECO:0000256" key="8">
    <source>
        <dbReference type="ARBA" id="ARBA00022801"/>
    </source>
</evidence>
<keyword evidence="17" id="KW-1185">Reference proteome</keyword>
<dbReference type="PANTHER" id="PTHR21581">
    <property type="entry name" value="D-ALANYL-D-ALANINE CARBOXYPEPTIDASE"/>
    <property type="match status" value="1"/>
</dbReference>
<dbReference type="SUPFAM" id="SSF56601">
    <property type="entry name" value="beta-lactamase/transpeptidase-like"/>
    <property type="match status" value="1"/>
</dbReference>
<sequence>MKNLGLKAMIVTMAFVLLLAGTFGGGSTATAAEAPEINAEAAILIDANSGKILYQKDPELTLSPASMTKMMSEYLLLEAISKNEIAWDDKVSISETIHKLSQNRSLSNVPLRVDEKYTVKELYEAMAIYSANAATMALAEHLAGSETKFVEMMNAKAKEMGMTEYKFVNSSGLNNRDLVGNHPAGGPEEENMMSARSTGLLAYTLIKDYPEVLDTASIAKKTFREGTSDAINMENWNWLLPSLVYADKYKVTGIDGLKTGTTDLAGSAFTGTAQQGDLRLITVVMKTESHEARFREASKLLNFGFDNFESQAFVQKGDKVKKDSTVDVVKGKDKEVTVAAGETFSVVAEKGAESPYEIGYELDKSLLTDDGELTAPIKEGDQVGKVVLKSTGENFGYITGDKGSSVPLVATDSVEKAGWFTLSMRAIGGFFGGIWTSAADAVKGLFS</sequence>
<comment type="catalytic activity">
    <reaction evidence="12">
        <text>Preferential cleavage: (Ac)2-L-Lys-D-Ala-|-D-Ala. Also transpeptidation of peptidyl-alanyl moieties that are N-acyl substituents of D-alanine.</text>
        <dbReference type="EC" id="3.4.16.4"/>
    </reaction>
</comment>
<dbReference type="Pfam" id="PF07943">
    <property type="entry name" value="PBP5_C"/>
    <property type="match status" value="1"/>
</dbReference>
<keyword evidence="11" id="KW-0961">Cell wall biogenesis/degradation</keyword>
<feature type="signal peptide" evidence="14">
    <location>
        <begin position="1"/>
        <end position="31"/>
    </location>
</feature>
<evidence type="ECO:0000256" key="9">
    <source>
        <dbReference type="ARBA" id="ARBA00022960"/>
    </source>
</evidence>
<evidence type="ECO:0000256" key="11">
    <source>
        <dbReference type="ARBA" id="ARBA00023316"/>
    </source>
</evidence>
<dbReference type="PANTHER" id="PTHR21581:SF11">
    <property type="entry name" value="D-ALANYL-D-ALANINE CARBOXYPEPTIDASE DACA"/>
    <property type="match status" value="1"/>
</dbReference>
<evidence type="ECO:0000256" key="10">
    <source>
        <dbReference type="ARBA" id="ARBA00022984"/>
    </source>
</evidence>
<dbReference type="InterPro" id="IPR012338">
    <property type="entry name" value="Beta-lactam/transpept-like"/>
</dbReference>
<keyword evidence="9" id="KW-0133">Cell shape</keyword>
<dbReference type="Proteomes" id="UP001226720">
    <property type="component" value="Unassembled WGS sequence"/>
</dbReference>
<dbReference type="InterPro" id="IPR001967">
    <property type="entry name" value="Peptidase_S11_N"/>
</dbReference>
<gene>
    <name evidence="16" type="ORF">QO000_004167</name>
</gene>
<evidence type="ECO:0000256" key="4">
    <source>
        <dbReference type="ARBA" id="ARBA00012448"/>
    </source>
</evidence>
<accession>A0ABU0K9W9</accession>
<dbReference type="InterPro" id="IPR037167">
    <property type="entry name" value="Peptidase_S11_C_sf"/>
</dbReference>
<evidence type="ECO:0000313" key="17">
    <source>
        <dbReference type="Proteomes" id="UP001226720"/>
    </source>
</evidence>
<dbReference type="EMBL" id="JAUSWM010000015">
    <property type="protein sequence ID" value="MDQ0485138.1"/>
    <property type="molecule type" value="Genomic_DNA"/>
</dbReference>
<dbReference type="SMART" id="SM00936">
    <property type="entry name" value="PBP5_C"/>
    <property type="match status" value="1"/>
</dbReference>
<dbReference type="GeneID" id="301329151"/>
<feature type="chain" id="PRO_5046431637" description="serine-type D-Ala-D-Ala carboxypeptidase" evidence="14">
    <location>
        <begin position="32"/>
        <end position="447"/>
    </location>
</feature>
<keyword evidence="8 16" id="KW-0378">Hydrolase</keyword>
<evidence type="ECO:0000256" key="5">
    <source>
        <dbReference type="ARBA" id="ARBA00022645"/>
    </source>
</evidence>
<comment type="similarity">
    <text evidence="3 13">Belongs to the peptidase S11 family.</text>
</comment>
<dbReference type="InterPro" id="IPR012907">
    <property type="entry name" value="Peptidase_S11_C"/>
</dbReference>
<evidence type="ECO:0000259" key="15">
    <source>
        <dbReference type="SMART" id="SM00936"/>
    </source>
</evidence>
<dbReference type="SUPFAM" id="SSF69189">
    <property type="entry name" value="Penicillin-binding protein associated domain"/>
    <property type="match status" value="1"/>
</dbReference>
<dbReference type="Pfam" id="PF00768">
    <property type="entry name" value="Peptidase_S11"/>
    <property type="match status" value="1"/>
</dbReference>
<dbReference type="InterPro" id="IPR015956">
    <property type="entry name" value="Peniciliin-bd_prot_C_sf"/>
</dbReference>
<comment type="caution">
    <text evidence="16">The sequence shown here is derived from an EMBL/GenBank/DDBJ whole genome shotgun (WGS) entry which is preliminary data.</text>
</comment>
<evidence type="ECO:0000313" key="16">
    <source>
        <dbReference type="EMBL" id="MDQ0485138.1"/>
    </source>
</evidence>
<evidence type="ECO:0000256" key="7">
    <source>
        <dbReference type="ARBA" id="ARBA00022729"/>
    </source>
</evidence>
<comment type="pathway">
    <text evidence="2">Cell wall biogenesis; peptidoglycan biosynthesis.</text>
</comment>
<dbReference type="EC" id="3.4.16.4" evidence="4"/>
<keyword evidence="10" id="KW-0573">Peptidoglycan synthesis</keyword>
<feature type="domain" description="Peptidase S11 D-Ala-D-Ala carboxypeptidase A C-terminal" evidence="15">
    <location>
        <begin position="308"/>
        <end position="416"/>
    </location>
</feature>
<keyword evidence="6" id="KW-0645">Protease</keyword>
<reference evidence="16" key="1">
    <citation type="submission" date="2023-07" db="EMBL/GenBank/DDBJ databases">
        <title>Genomic Encyclopedia of Type Strains, Phase IV (KMG-IV): sequencing the most valuable type-strain genomes for metagenomic binning, comparative biology and taxonomic classification.</title>
        <authorList>
            <person name="Goeker M."/>
        </authorList>
    </citation>
    <scope>NUCLEOTIDE SEQUENCE [LARGE SCALE GENOMIC DNA]</scope>
    <source>
        <strain evidence="16">JSM 076093</strain>
    </source>
</reference>
<evidence type="ECO:0000256" key="14">
    <source>
        <dbReference type="SAM" id="SignalP"/>
    </source>
</evidence>
<evidence type="ECO:0000256" key="6">
    <source>
        <dbReference type="ARBA" id="ARBA00022670"/>
    </source>
</evidence>
<dbReference type="InterPro" id="IPR018044">
    <property type="entry name" value="Peptidase_S11"/>
</dbReference>
<evidence type="ECO:0000256" key="13">
    <source>
        <dbReference type="RuleBase" id="RU004016"/>
    </source>
</evidence>
<dbReference type="RefSeq" id="WP_301553270.1">
    <property type="nucleotide sequence ID" value="NZ_JAQRMZ010000021.1"/>
</dbReference>
<dbReference type="Gene3D" id="2.60.410.10">
    <property type="entry name" value="D-Ala-D-Ala carboxypeptidase, C-terminal domain"/>
    <property type="match status" value="1"/>
</dbReference>
<evidence type="ECO:0000256" key="12">
    <source>
        <dbReference type="ARBA" id="ARBA00034000"/>
    </source>
</evidence>
<comment type="function">
    <text evidence="1">Removes C-terminal D-alanyl residues from sugar-peptide cell wall precursors.</text>
</comment>
<protein>
    <recommendedName>
        <fullName evidence="4">serine-type D-Ala-D-Ala carboxypeptidase</fullName>
        <ecNumber evidence="4">3.4.16.4</ecNumber>
    </recommendedName>
</protein>
<keyword evidence="7 14" id="KW-0732">Signal</keyword>
<dbReference type="PRINTS" id="PR00725">
    <property type="entry name" value="DADACBPTASE1"/>
</dbReference>
<proteinExistence type="inferred from homology"/>